<evidence type="ECO:0000256" key="7">
    <source>
        <dbReference type="ARBA" id="ARBA00036525"/>
    </source>
</evidence>
<dbReference type="Gene3D" id="3.30.470.160">
    <property type="entry name" value="Inositol polyphosphate kinase"/>
    <property type="match status" value="1"/>
</dbReference>
<evidence type="ECO:0000256" key="6">
    <source>
        <dbReference type="ARBA" id="ARBA00036164"/>
    </source>
</evidence>
<dbReference type="EMBL" id="JANJYJ010000010">
    <property type="protein sequence ID" value="KAK3183296.1"/>
    <property type="molecule type" value="Genomic_DNA"/>
</dbReference>
<dbReference type="GO" id="GO:0051765">
    <property type="term" value="F:inositol tetrakisphosphate kinase activity"/>
    <property type="evidence" value="ECO:0007669"/>
    <property type="project" value="TreeGrafter"/>
</dbReference>
<dbReference type="GO" id="GO:0005634">
    <property type="term" value="C:nucleus"/>
    <property type="evidence" value="ECO:0007669"/>
    <property type="project" value="TreeGrafter"/>
</dbReference>
<reference evidence="9" key="1">
    <citation type="journal article" date="2023" name="Plant J.">
        <title>Genome sequences and population genomics provide insights into the demographic history, inbreeding, and mutation load of two 'living fossil' tree species of Dipteronia.</title>
        <authorList>
            <person name="Feng Y."/>
            <person name="Comes H.P."/>
            <person name="Chen J."/>
            <person name="Zhu S."/>
            <person name="Lu R."/>
            <person name="Zhang X."/>
            <person name="Li P."/>
            <person name="Qiu J."/>
            <person name="Olsen K.M."/>
            <person name="Qiu Y."/>
        </authorList>
    </citation>
    <scope>NUCLEOTIDE SEQUENCE</scope>
    <source>
        <strain evidence="9">NBL</strain>
    </source>
</reference>
<dbReference type="SUPFAM" id="SSF56104">
    <property type="entry name" value="SAICAR synthase-like"/>
    <property type="match status" value="1"/>
</dbReference>
<comment type="similarity">
    <text evidence="1 8">Belongs to the inositol phosphokinase (IPK) family.</text>
</comment>
<evidence type="ECO:0000256" key="1">
    <source>
        <dbReference type="ARBA" id="ARBA00007374"/>
    </source>
</evidence>
<comment type="function">
    <text evidence="8">Inositol phosphate kinase with a broad substrate specificity.</text>
</comment>
<evidence type="ECO:0000256" key="3">
    <source>
        <dbReference type="ARBA" id="ARBA00022741"/>
    </source>
</evidence>
<dbReference type="InterPro" id="IPR038286">
    <property type="entry name" value="IPK_sf"/>
</dbReference>
<keyword evidence="4 8" id="KW-0418">Kinase</keyword>
<dbReference type="GO" id="GO:0005524">
    <property type="term" value="F:ATP binding"/>
    <property type="evidence" value="ECO:0007669"/>
    <property type="project" value="UniProtKB-KW"/>
</dbReference>
<organism evidence="9 10">
    <name type="scientific">Dipteronia sinensis</name>
    <dbReference type="NCBI Taxonomy" id="43782"/>
    <lineage>
        <taxon>Eukaryota</taxon>
        <taxon>Viridiplantae</taxon>
        <taxon>Streptophyta</taxon>
        <taxon>Embryophyta</taxon>
        <taxon>Tracheophyta</taxon>
        <taxon>Spermatophyta</taxon>
        <taxon>Magnoliopsida</taxon>
        <taxon>eudicotyledons</taxon>
        <taxon>Gunneridae</taxon>
        <taxon>Pentapetalae</taxon>
        <taxon>rosids</taxon>
        <taxon>malvids</taxon>
        <taxon>Sapindales</taxon>
        <taxon>Sapindaceae</taxon>
        <taxon>Hippocastanoideae</taxon>
        <taxon>Acereae</taxon>
        <taxon>Dipteronia</taxon>
    </lineage>
</organism>
<evidence type="ECO:0000256" key="8">
    <source>
        <dbReference type="RuleBase" id="RU363090"/>
    </source>
</evidence>
<accession>A0AAD9ZJT0</accession>
<dbReference type="PANTHER" id="PTHR12400">
    <property type="entry name" value="INOSITOL POLYPHOSPHATE KINASE"/>
    <property type="match status" value="1"/>
</dbReference>
<keyword evidence="3 8" id="KW-0547">Nucleotide-binding</keyword>
<proteinExistence type="inferred from homology"/>
<comment type="catalytic activity">
    <reaction evidence="7 8">
        <text>1D-myo-inositol 1,3,4,6-tetrakisphosphate + ATP = 1D-myo-inositol 1,3,4,5,6-pentakisphosphate + ADP + H(+)</text>
        <dbReference type="Rhea" id="RHEA:12717"/>
        <dbReference type="ChEBI" id="CHEBI:15378"/>
        <dbReference type="ChEBI" id="CHEBI:30616"/>
        <dbReference type="ChEBI" id="CHEBI:57660"/>
        <dbReference type="ChEBI" id="CHEBI:57733"/>
        <dbReference type="ChEBI" id="CHEBI:456216"/>
        <dbReference type="EC" id="2.7.1.140"/>
    </reaction>
</comment>
<sequence length="110" mass="12722">MLKVPDHQVAGHTARHGKLGPLIDDLGRFYKPLQDDERDFKELSFYTSFTTSIRIPYHIHIFFPVFYGRQLLKASNGSGLRPHLVLQDLVSDRLNLSIIDIKIASRTWYP</sequence>
<dbReference type="GO" id="GO:0008440">
    <property type="term" value="F:inositol-1,4,5-trisphosphate 3-kinase activity"/>
    <property type="evidence" value="ECO:0007669"/>
    <property type="project" value="TreeGrafter"/>
</dbReference>
<dbReference type="EC" id="2.7.1.151" evidence="8"/>
<evidence type="ECO:0000256" key="2">
    <source>
        <dbReference type="ARBA" id="ARBA00022679"/>
    </source>
</evidence>
<dbReference type="EC" id="2.7.1.140" evidence="8"/>
<evidence type="ECO:0000256" key="5">
    <source>
        <dbReference type="ARBA" id="ARBA00022840"/>
    </source>
</evidence>
<gene>
    <name evidence="9" type="ORF">Dsin_030582</name>
</gene>
<dbReference type="Proteomes" id="UP001281410">
    <property type="component" value="Unassembled WGS sequence"/>
</dbReference>
<evidence type="ECO:0000313" key="10">
    <source>
        <dbReference type="Proteomes" id="UP001281410"/>
    </source>
</evidence>
<dbReference type="AlphaFoldDB" id="A0AAD9ZJT0"/>
<keyword evidence="2 8" id="KW-0808">Transferase</keyword>
<keyword evidence="5 8" id="KW-0067">ATP-binding</keyword>
<name>A0AAD9ZJT0_9ROSI</name>
<dbReference type="InterPro" id="IPR005522">
    <property type="entry name" value="IPK"/>
</dbReference>
<dbReference type="GO" id="GO:0005737">
    <property type="term" value="C:cytoplasm"/>
    <property type="evidence" value="ECO:0007669"/>
    <property type="project" value="TreeGrafter"/>
</dbReference>
<evidence type="ECO:0000313" key="9">
    <source>
        <dbReference type="EMBL" id="KAK3183296.1"/>
    </source>
</evidence>
<comment type="catalytic activity">
    <reaction evidence="6 8">
        <text>1D-myo-inositol 1,4,5-trisphosphate + 2 ATP = 1D-myo-inositol 1,3,4,5,6-pentakisphosphate + 2 ADP + 2 H(+)</text>
        <dbReference type="Rhea" id="RHEA:32359"/>
        <dbReference type="ChEBI" id="CHEBI:15378"/>
        <dbReference type="ChEBI" id="CHEBI:30616"/>
        <dbReference type="ChEBI" id="CHEBI:57733"/>
        <dbReference type="ChEBI" id="CHEBI:203600"/>
        <dbReference type="ChEBI" id="CHEBI:456216"/>
        <dbReference type="EC" id="2.7.1.151"/>
    </reaction>
</comment>
<keyword evidence="10" id="KW-1185">Reference proteome</keyword>
<evidence type="ECO:0000256" key="4">
    <source>
        <dbReference type="ARBA" id="ARBA00022777"/>
    </source>
</evidence>
<dbReference type="GO" id="GO:0032958">
    <property type="term" value="P:inositol phosphate biosynthetic process"/>
    <property type="evidence" value="ECO:0007669"/>
    <property type="project" value="InterPro"/>
</dbReference>
<protein>
    <recommendedName>
        <fullName evidence="8">Inositol polyphosphate multikinase</fullName>
        <ecNumber evidence="8">2.7.1.140</ecNumber>
        <ecNumber evidence="8">2.7.1.151</ecNumber>
    </recommendedName>
</protein>
<dbReference type="PANTHER" id="PTHR12400:SF51">
    <property type="entry name" value="INOSITOL POLYPHOSPHATE MULTIKINASE"/>
    <property type="match status" value="1"/>
</dbReference>
<comment type="caution">
    <text evidence="9">The sequence shown here is derived from an EMBL/GenBank/DDBJ whole genome shotgun (WGS) entry which is preliminary data.</text>
</comment>